<feature type="domain" description="MYND-type" evidence="5">
    <location>
        <begin position="254"/>
        <end position="292"/>
    </location>
</feature>
<protein>
    <recommendedName>
        <fullName evidence="5">MYND-type domain-containing protein</fullName>
    </recommendedName>
</protein>
<evidence type="ECO:0000256" key="1">
    <source>
        <dbReference type="ARBA" id="ARBA00022723"/>
    </source>
</evidence>
<evidence type="ECO:0000256" key="4">
    <source>
        <dbReference type="PROSITE-ProRule" id="PRU00134"/>
    </source>
</evidence>
<dbReference type="EMBL" id="ML179541">
    <property type="protein sequence ID" value="THU85533.1"/>
    <property type="molecule type" value="Genomic_DNA"/>
</dbReference>
<dbReference type="Pfam" id="PF01753">
    <property type="entry name" value="zf-MYND"/>
    <property type="match status" value="1"/>
</dbReference>
<dbReference type="SUPFAM" id="SSF144232">
    <property type="entry name" value="HIT/MYND zinc finger-like"/>
    <property type="match status" value="1"/>
</dbReference>
<organism evidence="6 7">
    <name type="scientific">Dendrothele bispora (strain CBS 962.96)</name>
    <dbReference type="NCBI Taxonomy" id="1314807"/>
    <lineage>
        <taxon>Eukaryota</taxon>
        <taxon>Fungi</taxon>
        <taxon>Dikarya</taxon>
        <taxon>Basidiomycota</taxon>
        <taxon>Agaricomycotina</taxon>
        <taxon>Agaricomycetes</taxon>
        <taxon>Agaricomycetidae</taxon>
        <taxon>Agaricales</taxon>
        <taxon>Agaricales incertae sedis</taxon>
        <taxon>Dendrothele</taxon>
    </lineage>
</organism>
<dbReference type="PROSITE" id="PS01360">
    <property type="entry name" value="ZF_MYND_1"/>
    <property type="match status" value="1"/>
</dbReference>
<keyword evidence="7" id="KW-1185">Reference proteome</keyword>
<evidence type="ECO:0000313" key="6">
    <source>
        <dbReference type="EMBL" id="THU85533.1"/>
    </source>
</evidence>
<dbReference type="SUPFAM" id="SSF48452">
    <property type="entry name" value="TPR-like"/>
    <property type="match status" value="1"/>
</dbReference>
<name>A0A4S8LAH7_DENBC</name>
<proteinExistence type="predicted"/>
<dbReference type="InterPro" id="IPR011990">
    <property type="entry name" value="TPR-like_helical_dom_sf"/>
</dbReference>
<dbReference type="Gene3D" id="6.10.140.2220">
    <property type="match status" value="1"/>
</dbReference>
<dbReference type="OrthoDB" id="341421at2759"/>
<gene>
    <name evidence="6" type="ORF">K435DRAFT_822386</name>
</gene>
<evidence type="ECO:0000256" key="2">
    <source>
        <dbReference type="ARBA" id="ARBA00022771"/>
    </source>
</evidence>
<evidence type="ECO:0000256" key="3">
    <source>
        <dbReference type="ARBA" id="ARBA00022833"/>
    </source>
</evidence>
<keyword evidence="1" id="KW-0479">Metal-binding</keyword>
<sequence length="302" mass="33772">MSSGAALFQKAEQFYSSGRTDDAFEYYQKAIKKILKDEVVDAKLPVVSVPVDSPLETLGFLWQNFTGFFRDASLTYNEKTAPEAWKLLCNFRIGNTHKCHSRFRTPRQKILLKGMQITANMSIGLLAWDTRDRATAAKRYAEAIKLARTHPPFDCLGDKFGKEKPNEEVAKTTKNWELFVAKHVKETKENLLTLIGNDIWNVGIAKALDEIAETGNVTGAGLRKESMNIIPMTRVEGDGTVNIVQNVVLATDGCARCGKRDVKLQRCSGCLKIAYCGRDCQTADWKNHKTVCAKKSKQTRTA</sequence>
<evidence type="ECO:0000313" key="7">
    <source>
        <dbReference type="Proteomes" id="UP000297245"/>
    </source>
</evidence>
<accession>A0A4S8LAH7</accession>
<evidence type="ECO:0000259" key="5">
    <source>
        <dbReference type="PROSITE" id="PS50865"/>
    </source>
</evidence>
<dbReference type="InterPro" id="IPR002893">
    <property type="entry name" value="Znf_MYND"/>
</dbReference>
<dbReference type="PROSITE" id="PS50865">
    <property type="entry name" value="ZF_MYND_2"/>
    <property type="match status" value="1"/>
</dbReference>
<dbReference type="GO" id="GO:0008270">
    <property type="term" value="F:zinc ion binding"/>
    <property type="evidence" value="ECO:0007669"/>
    <property type="project" value="UniProtKB-KW"/>
</dbReference>
<keyword evidence="2 4" id="KW-0863">Zinc-finger</keyword>
<reference evidence="6 7" key="1">
    <citation type="journal article" date="2019" name="Nat. Ecol. Evol.">
        <title>Megaphylogeny resolves global patterns of mushroom evolution.</title>
        <authorList>
            <person name="Varga T."/>
            <person name="Krizsan K."/>
            <person name="Foldi C."/>
            <person name="Dima B."/>
            <person name="Sanchez-Garcia M."/>
            <person name="Sanchez-Ramirez S."/>
            <person name="Szollosi G.J."/>
            <person name="Szarkandi J.G."/>
            <person name="Papp V."/>
            <person name="Albert L."/>
            <person name="Andreopoulos W."/>
            <person name="Angelini C."/>
            <person name="Antonin V."/>
            <person name="Barry K.W."/>
            <person name="Bougher N.L."/>
            <person name="Buchanan P."/>
            <person name="Buyck B."/>
            <person name="Bense V."/>
            <person name="Catcheside P."/>
            <person name="Chovatia M."/>
            <person name="Cooper J."/>
            <person name="Damon W."/>
            <person name="Desjardin D."/>
            <person name="Finy P."/>
            <person name="Geml J."/>
            <person name="Haridas S."/>
            <person name="Hughes K."/>
            <person name="Justo A."/>
            <person name="Karasinski D."/>
            <person name="Kautmanova I."/>
            <person name="Kiss B."/>
            <person name="Kocsube S."/>
            <person name="Kotiranta H."/>
            <person name="LaButti K.M."/>
            <person name="Lechner B.E."/>
            <person name="Liimatainen K."/>
            <person name="Lipzen A."/>
            <person name="Lukacs Z."/>
            <person name="Mihaltcheva S."/>
            <person name="Morgado L.N."/>
            <person name="Niskanen T."/>
            <person name="Noordeloos M.E."/>
            <person name="Ohm R.A."/>
            <person name="Ortiz-Santana B."/>
            <person name="Ovrebo C."/>
            <person name="Racz N."/>
            <person name="Riley R."/>
            <person name="Savchenko A."/>
            <person name="Shiryaev A."/>
            <person name="Soop K."/>
            <person name="Spirin V."/>
            <person name="Szebenyi C."/>
            <person name="Tomsovsky M."/>
            <person name="Tulloss R.E."/>
            <person name="Uehling J."/>
            <person name="Grigoriev I.V."/>
            <person name="Vagvolgyi C."/>
            <person name="Papp T."/>
            <person name="Martin F.M."/>
            <person name="Miettinen O."/>
            <person name="Hibbett D.S."/>
            <person name="Nagy L.G."/>
        </authorList>
    </citation>
    <scope>NUCLEOTIDE SEQUENCE [LARGE SCALE GENOMIC DNA]</scope>
    <source>
        <strain evidence="6 7">CBS 962.96</strain>
    </source>
</reference>
<dbReference type="AlphaFoldDB" id="A0A4S8LAH7"/>
<dbReference type="Proteomes" id="UP000297245">
    <property type="component" value="Unassembled WGS sequence"/>
</dbReference>
<keyword evidence="3" id="KW-0862">Zinc</keyword>